<proteinExistence type="predicted"/>
<evidence type="ECO:0000313" key="1">
    <source>
        <dbReference type="EMBL" id="VDO95491.1"/>
    </source>
</evidence>
<dbReference type="WBParaSite" id="SBAD_0000187601-mRNA-1">
    <property type="protein sequence ID" value="SBAD_0000187601-mRNA-1"/>
    <property type="gene ID" value="SBAD_0000187601"/>
</dbReference>
<reference evidence="3" key="1">
    <citation type="submission" date="2016-06" db="UniProtKB">
        <authorList>
            <consortium name="WormBaseParasite"/>
        </authorList>
    </citation>
    <scope>IDENTIFICATION</scope>
</reference>
<evidence type="ECO:0000313" key="3">
    <source>
        <dbReference type="WBParaSite" id="SBAD_0000187601-mRNA-1"/>
    </source>
</evidence>
<accession>A0A183IDU4</accession>
<sequence>MYQPDKLMIAFAALDRLLVEMNIEKASVLHACPSALTCNLLMNLICACGHAKCPVFCNRFTTPFGRRSSVQRFQTTSISTSEYERRLKEISTDTSGIISGTEHKMTRFGTKRFSISVCYYFSGRQTPA</sequence>
<name>A0A183IDU4_9BILA</name>
<dbReference type="AlphaFoldDB" id="A0A183IDU4"/>
<dbReference type="Proteomes" id="UP000270296">
    <property type="component" value="Unassembled WGS sequence"/>
</dbReference>
<protein>
    <submittedName>
        <fullName evidence="1 3">Uncharacterized protein</fullName>
    </submittedName>
</protein>
<organism evidence="3">
    <name type="scientific">Soboliphyme baturini</name>
    <dbReference type="NCBI Taxonomy" id="241478"/>
    <lineage>
        <taxon>Eukaryota</taxon>
        <taxon>Metazoa</taxon>
        <taxon>Ecdysozoa</taxon>
        <taxon>Nematoda</taxon>
        <taxon>Enoplea</taxon>
        <taxon>Dorylaimia</taxon>
        <taxon>Dioctophymatida</taxon>
        <taxon>Dioctophymatoidea</taxon>
        <taxon>Soboliphymatidae</taxon>
        <taxon>Soboliphyme</taxon>
    </lineage>
</organism>
<dbReference type="EMBL" id="UZAM01006954">
    <property type="protein sequence ID" value="VDO95491.1"/>
    <property type="molecule type" value="Genomic_DNA"/>
</dbReference>
<reference evidence="1 2" key="2">
    <citation type="submission" date="2018-11" db="EMBL/GenBank/DDBJ databases">
        <authorList>
            <consortium name="Pathogen Informatics"/>
        </authorList>
    </citation>
    <scope>NUCLEOTIDE SEQUENCE [LARGE SCALE GENOMIC DNA]</scope>
</reference>
<gene>
    <name evidence="1" type="ORF">SBAD_LOCUS1788</name>
</gene>
<evidence type="ECO:0000313" key="2">
    <source>
        <dbReference type="Proteomes" id="UP000270296"/>
    </source>
</evidence>
<keyword evidence="2" id="KW-1185">Reference proteome</keyword>